<reference evidence="2 3" key="1">
    <citation type="submission" date="2019-03" db="EMBL/GenBank/DDBJ databases">
        <title>First draft genome of Liparis tanakae, snailfish: a comprehensive survey of snailfish specific genes.</title>
        <authorList>
            <person name="Kim W."/>
            <person name="Song I."/>
            <person name="Jeong J.-H."/>
            <person name="Kim D."/>
            <person name="Kim S."/>
            <person name="Ryu S."/>
            <person name="Song J.Y."/>
            <person name="Lee S.K."/>
        </authorList>
    </citation>
    <scope>NUCLEOTIDE SEQUENCE [LARGE SCALE GENOMIC DNA]</scope>
    <source>
        <tissue evidence="2">Muscle</tissue>
    </source>
</reference>
<evidence type="ECO:0000313" key="3">
    <source>
        <dbReference type="Proteomes" id="UP000314294"/>
    </source>
</evidence>
<protein>
    <submittedName>
        <fullName evidence="2">Uncharacterized protein</fullName>
    </submittedName>
</protein>
<organism evidence="2 3">
    <name type="scientific">Liparis tanakae</name>
    <name type="common">Tanaka's snailfish</name>
    <dbReference type="NCBI Taxonomy" id="230148"/>
    <lineage>
        <taxon>Eukaryota</taxon>
        <taxon>Metazoa</taxon>
        <taxon>Chordata</taxon>
        <taxon>Craniata</taxon>
        <taxon>Vertebrata</taxon>
        <taxon>Euteleostomi</taxon>
        <taxon>Actinopterygii</taxon>
        <taxon>Neopterygii</taxon>
        <taxon>Teleostei</taxon>
        <taxon>Neoteleostei</taxon>
        <taxon>Acanthomorphata</taxon>
        <taxon>Eupercaria</taxon>
        <taxon>Perciformes</taxon>
        <taxon>Cottioidei</taxon>
        <taxon>Cottales</taxon>
        <taxon>Liparidae</taxon>
        <taxon>Liparis</taxon>
    </lineage>
</organism>
<keyword evidence="3" id="KW-1185">Reference proteome</keyword>
<feature type="compositionally biased region" description="Basic and acidic residues" evidence="1">
    <location>
        <begin position="88"/>
        <end position="98"/>
    </location>
</feature>
<dbReference type="AlphaFoldDB" id="A0A4Z2H057"/>
<name>A0A4Z2H057_9TELE</name>
<gene>
    <name evidence="2" type="ORF">EYF80_031364</name>
</gene>
<evidence type="ECO:0000313" key="2">
    <source>
        <dbReference type="EMBL" id="TNN58413.1"/>
    </source>
</evidence>
<dbReference type="EMBL" id="SRLO01000379">
    <property type="protein sequence ID" value="TNN58413.1"/>
    <property type="molecule type" value="Genomic_DNA"/>
</dbReference>
<evidence type="ECO:0000256" key="1">
    <source>
        <dbReference type="SAM" id="MobiDB-lite"/>
    </source>
</evidence>
<sequence length="200" mass="22122">MTEHGEALSLVLKPSALTDRARSVCGANTELTAAFLEVSVCSRDAQPQRKRGSMCQHNKAGGVASSWLDKVGDIECSAPDPSGGDGPSGRRENAEARRWRDKRAQKRTCGGSGKGAVVSESEGEKKKRERERDKDYAVYVWGENIRDACLRLEDNELSPLLLWPYACTRMTAVFYKHGQPPCVLHMKGKVPAHDPAYEYR</sequence>
<feature type="region of interest" description="Disordered" evidence="1">
    <location>
        <begin position="75"/>
        <end position="129"/>
    </location>
</feature>
<comment type="caution">
    <text evidence="2">The sequence shown here is derived from an EMBL/GenBank/DDBJ whole genome shotgun (WGS) entry which is preliminary data.</text>
</comment>
<proteinExistence type="predicted"/>
<dbReference type="Proteomes" id="UP000314294">
    <property type="component" value="Unassembled WGS sequence"/>
</dbReference>
<accession>A0A4Z2H057</accession>